<dbReference type="SUPFAM" id="SSF52540">
    <property type="entry name" value="P-loop containing nucleoside triphosphate hydrolases"/>
    <property type="match status" value="1"/>
</dbReference>
<evidence type="ECO:0000313" key="4">
    <source>
        <dbReference type="Proteomes" id="UP001392437"/>
    </source>
</evidence>
<dbReference type="PROSITE" id="PS50837">
    <property type="entry name" value="NACHT"/>
    <property type="match status" value="1"/>
</dbReference>
<keyword evidence="1" id="KW-0677">Repeat</keyword>
<dbReference type="InterPro" id="IPR056884">
    <property type="entry name" value="NPHP3-like_N"/>
</dbReference>
<evidence type="ECO:0000313" key="3">
    <source>
        <dbReference type="EMBL" id="KAK8129262.1"/>
    </source>
</evidence>
<dbReference type="InterPro" id="IPR007111">
    <property type="entry name" value="NACHT_NTPase"/>
</dbReference>
<feature type="domain" description="NACHT" evidence="2">
    <location>
        <begin position="281"/>
        <end position="422"/>
    </location>
</feature>
<evidence type="ECO:0000259" key="2">
    <source>
        <dbReference type="PROSITE" id="PS50837"/>
    </source>
</evidence>
<gene>
    <name evidence="3" type="ORF">PG999_001642</name>
</gene>
<dbReference type="SUPFAM" id="SSF48403">
    <property type="entry name" value="Ankyrin repeat"/>
    <property type="match status" value="1"/>
</dbReference>
<dbReference type="Gene3D" id="3.40.50.300">
    <property type="entry name" value="P-loop containing nucleotide triphosphate hydrolases"/>
    <property type="match status" value="1"/>
</dbReference>
<dbReference type="Pfam" id="PF24809">
    <property type="entry name" value="DUF7708"/>
    <property type="match status" value="1"/>
</dbReference>
<name>A0AAW0R5V8_9PEZI</name>
<protein>
    <submittedName>
        <fullName evidence="3">Nacht domain protein</fullName>
    </submittedName>
</protein>
<dbReference type="Pfam" id="PF24883">
    <property type="entry name" value="NPHP3_N"/>
    <property type="match status" value="1"/>
</dbReference>
<organism evidence="3 4">
    <name type="scientific">Apiospora kogelbergensis</name>
    <dbReference type="NCBI Taxonomy" id="1337665"/>
    <lineage>
        <taxon>Eukaryota</taxon>
        <taxon>Fungi</taxon>
        <taxon>Dikarya</taxon>
        <taxon>Ascomycota</taxon>
        <taxon>Pezizomycotina</taxon>
        <taxon>Sordariomycetes</taxon>
        <taxon>Xylariomycetidae</taxon>
        <taxon>Amphisphaeriales</taxon>
        <taxon>Apiosporaceae</taxon>
        <taxon>Apiospora</taxon>
    </lineage>
</organism>
<evidence type="ECO:0000256" key="1">
    <source>
        <dbReference type="ARBA" id="ARBA00022737"/>
    </source>
</evidence>
<dbReference type="PANTHER" id="PTHR10039">
    <property type="entry name" value="AMELOGENIN"/>
    <property type="match status" value="1"/>
</dbReference>
<dbReference type="Proteomes" id="UP001392437">
    <property type="component" value="Unassembled WGS sequence"/>
</dbReference>
<sequence length="1140" mass="130761">MAPAPDTIVAAFEQAKSKFLVELQDDKLYQEILQTTTVDQVYDATDAIQKEQSAKGHLRHLQKISPYLDCLSQYAAVIEVFAQVKPDIIALIWGPIKLLLQWTSVMRNSWDAIIKTIEEIGGLLPEFKRVTTLFDQHTMLKEVLILFFQDMLDFYLASDTKQRLYQGWKTLFQALWPTHYGKIKIVMSNVERHARLLRNEVRLEHIEREHEARVRAMKHFEEEEVRRQHEEFHRVKTDVSPKLYNERFRELQTRVCKGTEKWLLDDPAFQKWKDMSSTTSNILWLQGIPGAGKTFIAASVAKALSLTPFTRKAVVFLSYSDTPPSTAYSVLVSFVFQVVSDDYDLQAVLCQSYSADMNQSLQSATAFLSTVLACAGPTYLVLDGLDEMERTERSLLLDQLIMVLESSSETKIFISSRPEADLVTKLNKKATALPINKRNTPGIQTFVHDTMESWFSKRGFWPEEKAEIEVCLKPLVTKAKGMFLYARIVLSSVEDLDQIEDIRQELTVLPETLEDAYGRILQRINKSKVLARKERARAILGWIACAPSPLTVQEIQQALSIDVRRPTRNGRLSGYLDIVEICGPIVEVVDEYARFVHFTAKEYLFSPQVTGFIKLDLAAFDLASRCITYLCQSHHDLELADDQFYKHVRNGDYVLDWFASNMWDRLIQYSLDETDTEGETLEAVEAELGNLFAARQNHSSSTIDHADMSSHYAAFSEDYPELDMLLHHRKKFRRITESSEHRMALDAPWIDFDPLTTSKLSVRFYTSLPALPFRDEEEFKSNAVRIQRWHGTRPYKCGFLHCSFHRTGFESVRQRRSHENHHEKPWKCSIPGCEFEEGGFLSKKMRDDHLERAHRTITHTPLPVYMNTEETKLVLLDLAKEGLIDDIKRMFPENFVATYGHNLWFANFCNAAGLSGSTPLLKFFDLFKEFIDHSKVGKQPDYYLDLFSSLLTSETRPHFEHWLDGWAKIEKGNGAANHRQLFKMVKSTDNDSLKEERLLQLLRSTVPMKKLCSGGEGTVLVLVAHTTRSCRLAKYLLDRGAQVDYRMAKDTAFTALFAATSEDSAKAAALTKLLLLHGADPETTRVGMTGKRDNWTKTTLKVRDQKGAKGIQKWLGMTWDQLVADVQRQRKEGLETLNDK</sequence>
<dbReference type="InterPro" id="IPR036770">
    <property type="entry name" value="Ankyrin_rpt-contain_sf"/>
</dbReference>
<proteinExistence type="predicted"/>
<dbReference type="InterPro" id="IPR027417">
    <property type="entry name" value="P-loop_NTPase"/>
</dbReference>
<comment type="caution">
    <text evidence="3">The sequence shown here is derived from an EMBL/GenBank/DDBJ whole genome shotgun (WGS) entry which is preliminary data.</text>
</comment>
<dbReference type="Gene3D" id="1.25.40.20">
    <property type="entry name" value="Ankyrin repeat-containing domain"/>
    <property type="match status" value="1"/>
</dbReference>
<keyword evidence="4" id="KW-1185">Reference proteome</keyword>
<reference evidence="3 4" key="1">
    <citation type="submission" date="2023-01" db="EMBL/GenBank/DDBJ databases">
        <title>Analysis of 21 Apiospora genomes using comparative genomics revels a genus with tremendous synthesis potential of carbohydrate active enzymes and secondary metabolites.</title>
        <authorList>
            <person name="Sorensen T."/>
        </authorList>
    </citation>
    <scope>NUCLEOTIDE SEQUENCE [LARGE SCALE GENOMIC DNA]</scope>
    <source>
        <strain evidence="3 4">CBS 117206</strain>
    </source>
</reference>
<accession>A0AAW0R5V8</accession>
<dbReference type="PANTHER" id="PTHR10039:SF14">
    <property type="entry name" value="NACHT DOMAIN-CONTAINING PROTEIN"/>
    <property type="match status" value="1"/>
</dbReference>
<dbReference type="EMBL" id="JAQQWP010000002">
    <property type="protein sequence ID" value="KAK8129262.1"/>
    <property type="molecule type" value="Genomic_DNA"/>
</dbReference>
<dbReference type="InterPro" id="IPR056125">
    <property type="entry name" value="DUF7708"/>
</dbReference>
<dbReference type="AlphaFoldDB" id="A0AAW0R5V8"/>
<dbReference type="Pfam" id="PF22939">
    <property type="entry name" value="WHD_GPIID"/>
    <property type="match status" value="1"/>
</dbReference>
<dbReference type="InterPro" id="IPR054471">
    <property type="entry name" value="GPIID_WHD"/>
</dbReference>